<protein>
    <submittedName>
        <fullName evidence="2">Uncharacterized protein</fullName>
    </submittedName>
</protein>
<name>A0A919BSI6_STRFL</name>
<feature type="compositionally biased region" description="Low complexity" evidence="1">
    <location>
        <begin position="1"/>
        <end position="11"/>
    </location>
</feature>
<dbReference type="Proteomes" id="UP000632849">
    <property type="component" value="Unassembled WGS sequence"/>
</dbReference>
<comment type="caution">
    <text evidence="2">The sequence shown here is derived from an EMBL/GenBank/DDBJ whole genome shotgun (WGS) entry which is preliminary data.</text>
</comment>
<proteinExistence type="predicted"/>
<evidence type="ECO:0000313" key="3">
    <source>
        <dbReference type="Proteomes" id="UP000632849"/>
    </source>
</evidence>
<sequence>MAAAGPSRPSVRPAPPPDLRPGETAELAARLGRLFGRLRTLDLAGVAPAPVFRPAAAPSPAAPGAFVAAL</sequence>
<dbReference type="AlphaFoldDB" id="A0A919BSI6"/>
<gene>
    <name evidence="2" type="ORF">GCM10017667_49280</name>
</gene>
<evidence type="ECO:0000313" key="2">
    <source>
        <dbReference type="EMBL" id="GHG10674.1"/>
    </source>
</evidence>
<reference evidence="2" key="1">
    <citation type="journal article" date="2014" name="Int. J. Syst. Evol. Microbiol.">
        <title>Complete genome sequence of Corynebacterium casei LMG S-19264T (=DSM 44701T), isolated from a smear-ripened cheese.</title>
        <authorList>
            <consortium name="US DOE Joint Genome Institute (JGI-PGF)"/>
            <person name="Walter F."/>
            <person name="Albersmeier A."/>
            <person name="Kalinowski J."/>
            <person name="Ruckert C."/>
        </authorList>
    </citation>
    <scope>NUCLEOTIDE SEQUENCE</scope>
    <source>
        <strain evidence="2">JCM 4122</strain>
    </source>
</reference>
<keyword evidence="3" id="KW-1185">Reference proteome</keyword>
<organism evidence="2 3">
    <name type="scientific">Streptomyces filamentosus</name>
    <name type="common">Streptomyces roseosporus</name>
    <dbReference type="NCBI Taxonomy" id="67294"/>
    <lineage>
        <taxon>Bacteria</taxon>
        <taxon>Bacillati</taxon>
        <taxon>Actinomycetota</taxon>
        <taxon>Actinomycetes</taxon>
        <taxon>Kitasatosporales</taxon>
        <taxon>Streptomycetaceae</taxon>
        <taxon>Streptomyces</taxon>
    </lineage>
</organism>
<feature type="region of interest" description="Disordered" evidence="1">
    <location>
        <begin position="1"/>
        <end position="22"/>
    </location>
</feature>
<accession>A0A919BSI6</accession>
<reference evidence="2" key="2">
    <citation type="submission" date="2020-09" db="EMBL/GenBank/DDBJ databases">
        <authorList>
            <person name="Sun Q."/>
            <person name="Ohkuma M."/>
        </authorList>
    </citation>
    <scope>NUCLEOTIDE SEQUENCE</scope>
    <source>
        <strain evidence="2">JCM 4122</strain>
    </source>
</reference>
<dbReference type="EMBL" id="BNBE01000002">
    <property type="protein sequence ID" value="GHG10674.1"/>
    <property type="molecule type" value="Genomic_DNA"/>
</dbReference>
<evidence type="ECO:0000256" key="1">
    <source>
        <dbReference type="SAM" id="MobiDB-lite"/>
    </source>
</evidence>